<accession>A0A9N8HPM5</accession>
<name>A0A9N8HPM5_9STRA</name>
<proteinExistence type="predicted"/>
<evidence type="ECO:0000256" key="1">
    <source>
        <dbReference type="SAM" id="Phobius"/>
    </source>
</evidence>
<keyword evidence="1" id="KW-0472">Membrane</keyword>
<keyword evidence="2" id="KW-0732">Signal</keyword>
<organism evidence="3 4">
    <name type="scientific">Seminavis robusta</name>
    <dbReference type="NCBI Taxonomy" id="568900"/>
    <lineage>
        <taxon>Eukaryota</taxon>
        <taxon>Sar</taxon>
        <taxon>Stramenopiles</taxon>
        <taxon>Ochrophyta</taxon>
        <taxon>Bacillariophyta</taxon>
        <taxon>Bacillariophyceae</taxon>
        <taxon>Bacillariophycidae</taxon>
        <taxon>Naviculales</taxon>
        <taxon>Naviculaceae</taxon>
        <taxon>Seminavis</taxon>
    </lineage>
</organism>
<dbReference type="EMBL" id="CAICTM010001082">
    <property type="protein sequence ID" value="CAB9520225.1"/>
    <property type="molecule type" value="Genomic_DNA"/>
</dbReference>
<comment type="caution">
    <text evidence="3">The sequence shown here is derived from an EMBL/GenBank/DDBJ whole genome shotgun (WGS) entry which is preliminary data.</text>
</comment>
<evidence type="ECO:0000256" key="2">
    <source>
        <dbReference type="SAM" id="SignalP"/>
    </source>
</evidence>
<gene>
    <name evidence="3" type="ORF">SEMRO_1084_G239460.1</name>
</gene>
<evidence type="ECO:0000313" key="3">
    <source>
        <dbReference type="EMBL" id="CAB9520225.1"/>
    </source>
</evidence>
<dbReference type="AlphaFoldDB" id="A0A9N8HPM5"/>
<keyword evidence="1" id="KW-0812">Transmembrane</keyword>
<evidence type="ECO:0000313" key="4">
    <source>
        <dbReference type="Proteomes" id="UP001153069"/>
    </source>
</evidence>
<dbReference type="Proteomes" id="UP001153069">
    <property type="component" value="Unassembled WGS sequence"/>
</dbReference>
<feature type="signal peptide" evidence="2">
    <location>
        <begin position="1"/>
        <end position="22"/>
    </location>
</feature>
<feature type="transmembrane region" description="Helical" evidence="1">
    <location>
        <begin position="219"/>
        <end position="242"/>
    </location>
</feature>
<sequence length="244" mass="25434">MKSTILASALVALALVVDSVSADYYNVSSKESSSGLFGGYPTQTNSITLVTEYGEIPNYASFTTLMESKLNRKLQTSGQGFGNDPTACSADGVRFTCIAPSEYSAGGNETKITNTITCDLNDQIGTNFQESDNCICNSLLEQEIVNSTATRTRNCACGVCPQGSAQAISLDCSVVEDDPYVAGTCKTIDCDGRCNGGNIVVNVPTAAPVAEGGDNESSWAVIGTSTGTTAILAVVSAVWMMMMV</sequence>
<reference evidence="3" key="1">
    <citation type="submission" date="2020-06" db="EMBL/GenBank/DDBJ databases">
        <authorList>
            <consortium name="Plant Systems Biology data submission"/>
        </authorList>
    </citation>
    <scope>NUCLEOTIDE SEQUENCE</scope>
    <source>
        <strain evidence="3">D6</strain>
    </source>
</reference>
<protein>
    <submittedName>
        <fullName evidence="3">Uncharacterized protein</fullName>
    </submittedName>
</protein>
<keyword evidence="1" id="KW-1133">Transmembrane helix</keyword>
<feature type="chain" id="PRO_5040367870" evidence="2">
    <location>
        <begin position="23"/>
        <end position="244"/>
    </location>
</feature>
<keyword evidence="4" id="KW-1185">Reference proteome</keyword>